<reference evidence="3" key="1">
    <citation type="journal article" date="2019" name="Int. J. Syst. Evol. Microbiol.">
        <title>The Global Catalogue of Microorganisms (GCM) 10K type strain sequencing project: providing services to taxonomists for standard genome sequencing and annotation.</title>
        <authorList>
            <consortium name="The Broad Institute Genomics Platform"/>
            <consortium name="The Broad Institute Genome Sequencing Center for Infectious Disease"/>
            <person name="Wu L."/>
            <person name="Ma J."/>
        </authorList>
    </citation>
    <scope>NUCLEOTIDE SEQUENCE [LARGE SCALE GENOMIC DNA]</scope>
    <source>
        <strain evidence="3">JCM 17687</strain>
    </source>
</reference>
<accession>A0ABP9J9Z5</accession>
<organism evidence="2 3">
    <name type="scientific">Terrabacter aeriphilus</name>
    <dbReference type="NCBI Taxonomy" id="515662"/>
    <lineage>
        <taxon>Bacteria</taxon>
        <taxon>Bacillati</taxon>
        <taxon>Actinomycetota</taxon>
        <taxon>Actinomycetes</taxon>
        <taxon>Micrococcales</taxon>
        <taxon>Intrasporangiaceae</taxon>
        <taxon>Terrabacter</taxon>
    </lineage>
</organism>
<proteinExistence type="predicted"/>
<sequence length="245" mass="26688">MDLLTAALALVGNGWEVMPLQGKIPLTRHGLYDASSSREQIEKWWRRWPKANIGGVVPRSVLVLDIDPRNGGDRGWEELVHGRSVPETLTSMSGRGDGGRHLYFQRPAGQLSRQHLPVGIDLKTNGYCVLPPSVHPATGGAYEWHNGPIAPLPTWLREVLRPPCVSRPAPTVRPVSGSLRHLVHFVASQAPGNRNAALYWASRRALNLGVLDQTAEDLVDAAVRAGEAEVAARRTVASARKARPA</sequence>
<dbReference type="Pfam" id="PF09250">
    <property type="entry name" value="Prim-Pol"/>
    <property type="match status" value="1"/>
</dbReference>
<evidence type="ECO:0000259" key="1">
    <source>
        <dbReference type="SMART" id="SM00943"/>
    </source>
</evidence>
<feature type="domain" description="DNA primase/polymerase bifunctional N-terminal" evidence="1">
    <location>
        <begin position="7"/>
        <end position="156"/>
    </location>
</feature>
<dbReference type="CDD" id="cd04859">
    <property type="entry name" value="Prim_Pol"/>
    <property type="match status" value="1"/>
</dbReference>
<dbReference type="RefSeq" id="WP_345507151.1">
    <property type="nucleotide sequence ID" value="NZ_BAABIW010000013.1"/>
</dbReference>
<dbReference type="SUPFAM" id="SSF56747">
    <property type="entry name" value="Prim-pol domain"/>
    <property type="match status" value="1"/>
</dbReference>
<dbReference type="SMART" id="SM00943">
    <property type="entry name" value="Prim-Pol"/>
    <property type="match status" value="1"/>
</dbReference>
<dbReference type="InterPro" id="IPR015330">
    <property type="entry name" value="DNA_primase/pol_bifunc_N"/>
</dbReference>
<comment type="caution">
    <text evidence="2">The sequence shown here is derived from an EMBL/GenBank/DDBJ whole genome shotgun (WGS) entry which is preliminary data.</text>
</comment>
<evidence type="ECO:0000313" key="3">
    <source>
        <dbReference type="Proteomes" id="UP001500427"/>
    </source>
</evidence>
<name>A0ABP9J9Z5_9MICO</name>
<keyword evidence="3" id="KW-1185">Reference proteome</keyword>
<evidence type="ECO:0000313" key="2">
    <source>
        <dbReference type="EMBL" id="GAA5025334.1"/>
    </source>
</evidence>
<gene>
    <name evidence="2" type="ORF">GCM10023258_18170</name>
</gene>
<dbReference type="Proteomes" id="UP001500427">
    <property type="component" value="Unassembled WGS sequence"/>
</dbReference>
<protein>
    <recommendedName>
        <fullName evidence="1">DNA primase/polymerase bifunctional N-terminal domain-containing protein</fullName>
    </recommendedName>
</protein>
<dbReference type="EMBL" id="BAABIW010000013">
    <property type="protein sequence ID" value="GAA5025334.1"/>
    <property type="molecule type" value="Genomic_DNA"/>
</dbReference>